<organism evidence="2">
    <name type="scientific">Guillardia theta (strain CCMP2712)</name>
    <name type="common">Cryptophyte</name>
    <dbReference type="NCBI Taxonomy" id="905079"/>
    <lineage>
        <taxon>Eukaryota</taxon>
        <taxon>Cryptophyceae</taxon>
        <taxon>Pyrenomonadales</taxon>
        <taxon>Geminigeraceae</taxon>
        <taxon>Guillardia</taxon>
    </lineage>
</organism>
<dbReference type="KEGG" id="gtt:GUITHDRAFT_60898"/>
<feature type="domain" description="Thioredoxin" evidence="1">
    <location>
        <begin position="1"/>
        <end position="73"/>
    </location>
</feature>
<dbReference type="EnsemblProtists" id="EKX37832">
    <property type="protein sequence ID" value="EKX37832"/>
    <property type="gene ID" value="GUITHDRAFT_60898"/>
</dbReference>
<dbReference type="SUPFAM" id="SSF52833">
    <property type="entry name" value="Thioredoxin-like"/>
    <property type="match status" value="1"/>
</dbReference>
<reference evidence="3" key="3">
    <citation type="submission" date="2016-03" db="UniProtKB">
        <authorList>
            <consortium name="EnsemblProtists"/>
        </authorList>
    </citation>
    <scope>IDENTIFICATION</scope>
</reference>
<reference evidence="4" key="2">
    <citation type="submission" date="2012-11" db="EMBL/GenBank/DDBJ databases">
        <authorList>
            <person name="Kuo A."/>
            <person name="Curtis B.A."/>
            <person name="Tanifuji G."/>
            <person name="Burki F."/>
            <person name="Gruber A."/>
            <person name="Irimia M."/>
            <person name="Maruyama S."/>
            <person name="Arias M.C."/>
            <person name="Ball S.G."/>
            <person name="Gile G.H."/>
            <person name="Hirakawa Y."/>
            <person name="Hopkins J.F."/>
            <person name="Rensing S.A."/>
            <person name="Schmutz J."/>
            <person name="Symeonidi A."/>
            <person name="Elias M."/>
            <person name="Eveleigh R.J."/>
            <person name="Herman E.K."/>
            <person name="Klute M.J."/>
            <person name="Nakayama T."/>
            <person name="Obornik M."/>
            <person name="Reyes-Prieto A."/>
            <person name="Armbrust E.V."/>
            <person name="Aves S.J."/>
            <person name="Beiko R.G."/>
            <person name="Coutinho P."/>
            <person name="Dacks J.B."/>
            <person name="Durnford D.G."/>
            <person name="Fast N.M."/>
            <person name="Green B.R."/>
            <person name="Grisdale C."/>
            <person name="Hempe F."/>
            <person name="Henrissat B."/>
            <person name="Hoppner M.P."/>
            <person name="Ishida K.-I."/>
            <person name="Kim E."/>
            <person name="Koreny L."/>
            <person name="Kroth P.G."/>
            <person name="Liu Y."/>
            <person name="Malik S.-B."/>
            <person name="Maier U.G."/>
            <person name="McRose D."/>
            <person name="Mock T."/>
            <person name="Neilson J.A."/>
            <person name="Onodera N.T."/>
            <person name="Poole A.M."/>
            <person name="Pritham E.J."/>
            <person name="Richards T.A."/>
            <person name="Rocap G."/>
            <person name="Roy S.W."/>
            <person name="Sarai C."/>
            <person name="Schaack S."/>
            <person name="Shirato S."/>
            <person name="Slamovits C.H."/>
            <person name="Spencer D.F."/>
            <person name="Suzuki S."/>
            <person name="Worden A.Z."/>
            <person name="Zauner S."/>
            <person name="Barry K."/>
            <person name="Bell C."/>
            <person name="Bharti A.K."/>
            <person name="Crow J.A."/>
            <person name="Grimwood J."/>
            <person name="Kramer R."/>
            <person name="Lindquist E."/>
            <person name="Lucas S."/>
            <person name="Salamov A."/>
            <person name="McFadden G.I."/>
            <person name="Lane C.E."/>
            <person name="Keeling P.J."/>
            <person name="Gray M.W."/>
            <person name="Grigoriev I.V."/>
            <person name="Archibald J.M."/>
        </authorList>
    </citation>
    <scope>NUCLEOTIDE SEQUENCE</scope>
    <source>
        <strain evidence="4">CCMP2712</strain>
    </source>
</reference>
<dbReference type="eggNOG" id="KOG0190">
    <property type="taxonomic scope" value="Eukaryota"/>
</dbReference>
<evidence type="ECO:0000313" key="3">
    <source>
        <dbReference type="EnsemblProtists" id="EKX37832"/>
    </source>
</evidence>
<feature type="non-terminal residue" evidence="2">
    <location>
        <position position="1"/>
    </location>
</feature>
<name>L1IP56_GUITC</name>
<protein>
    <recommendedName>
        <fullName evidence="1">Thioredoxin domain-containing protein</fullName>
    </recommendedName>
</protein>
<gene>
    <name evidence="2" type="ORF">GUITHDRAFT_60898</name>
</gene>
<keyword evidence="4" id="KW-1185">Reference proteome</keyword>
<feature type="non-terminal residue" evidence="2">
    <location>
        <position position="74"/>
    </location>
</feature>
<evidence type="ECO:0000313" key="2">
    <source>
        <dbReference type="EMBL" id="EKX37832.1"/>
    </source>
</evidence>
<evidence type="ECO:0000313" key="4">
    <source>
        <dbReference type="Proteomes" id="UP000011087"/>
    </source>
</evidence>
<accession>L1IP56</accession>
<reference evidence="2 4" key="1">
    <citation type="journal article" date="2012" name="Nature">
        <title>Algal genomes reveal evolutionary mosaicism and the fate of nucleomorphs.</title>
        <authorList>
            <consortium name="DOE Joint Genome Institute"/>
            <person name="Curtis B.A."/>
            <person name="Tanifuji G."/>
            <person name="Burki F."/>
            <person name="Gruber A."/>
            <person name="Irimia M."/>
            <person name="Maruyama S."/>
            <person name="Arias M.C."/>
            <person name="Ball S.G."/>
            <person name="Gile G.H."/>
            <person name="Hirakawa Y."/>
            <person name="Hopkins J.F."/>
            <person name="Kuo A."/>
            <person name="Rensing S.A."/>
            <person name="Schmutz J."/>
            <person name="Symeonidi A."/>
            <person name="Elias M."/>
            <person name="Eveleigh R.J."/>
            <person name="Herman E.K."/>
            <person name="Klute M.J."/>
            <person name="Nakayama T."/>
            <person name="Obornik M."/>
            <person name="Reyes-Prieto A."/>
            <person name="Armbrust E.V."/>
            <person name="Aves S.J."/>
            <person name="Beiko R.G."/>
            <person name="Coutinho P."/>
            <person name="Dacks J.B."/>
            <person name="Durnford D.G."/>
            <person name="Fast N.M."/>
            <person name="Green B.R."/>
            <person name="Grisdale C.J."/>
            <person name="Hempel F."/>
            <person name="Henrissat B."/>
            <person name="Hoppner M.P."/>
            <person name="Ishida K."/>
            <person name="Kim E."/>
            <person name="Koreny L."/>
            <person name="Kroth P.G."/>
            <person name="Liu Y."/>
            <person name="Malik S.B."/>
            <person name="Maier U.G."/>
            <person name="McRose D."/>
            <person name="Mock T."/>
            <person name="Neilson J.A."/>
            <person name="Onodera N.T."/>
            <person name="Poole A.M."/>
            <person name="Pritham E.J."/>
            <person name="Richards T.A."/>
            <person name="Rocap G."/>
            <person name="Roy S.W."/>
            <person name="Sarai C."/>
            <person name="Schaack S."/>
            <person name="Shirato S."/>
            <person name="Slamovits C.H."/>
            <person name="Spencer D.F."/>
            <person name="Suzuki S."/>
            <person name="Worden A.Z."/>
            <person name="Zauner S."/>
            <person name="Barry K."/>
            <person name="Bell C."/>
            <person name="Bharti A.K."/>
            <person name="Crow J.A."/>
            <person name="Grimwood J."/>
            <person name="Kramer R."/>
            <person name="Lindquist E."/>
            <person name="Lucas S."/>
            <person name="Salamov A."/>
            <person name="McFadden G.I."/>
            <person name="Lane C.E."/>
            <person name="Keeling P.J."/>
            <person name="Gray M.W."/>
            <person name="Grigoriev I.V."/>
            <person name="Archibald J.M."/>
        </authorList>
    </citation>
    <scope>NUCLEOTIDE SEQUENCE</scope>
    <source>
        <strain evidence="2 4">CCMP2712</strain>
    </source>
</reference>
<dbReference type="PaxDb" id="55529-EKX37832"/>
<dbReference type="RefSeq" id="XP_005824812.1">
    <property type="nucleotide sequence ID" value="XM_005824755.1"/>
</dbReference>
<dbReference type="Gene3D" id="3.40.30.10">
    <property type="entry name" value="Glutaredoxin"/>
    <property type="match status" value="1"/>
</dbReference>
<dbReference type="Pfam" id="PF00085">
    <property type="entry name" value="Thioredoxin"/>
    <property type="match status" value="1"/>
</dbReference>
<dbReference type="GeneID" id="17294611"/>
<dbReference type="InterPro" id="IPR013766">
    <property type="entry name" value="Thioredoxin_domain"/>
</dbReference>
<dbReference type="InterPro" id="IPR036249">
    <property type="entry name" value="Thioredoxin-like_sf"/>
</dbReference>
<dbReference type="CDD" id="cd02961">
    <property type="entry name" value="PDI_a_family"/>
    <property type="match status" value="1"/>
</dbReference>
<dbReference type="STRING" id="905079.L1IP56"/>
<sequence length="74" mass="8651">CGQCQKFEPIYHKIASLLRLEKVNVMLAKMDAIDEPRLSQSMQVMGFPSLYWYAYGRIQNYKSGKRTSSMVEWV</sequence>
<dbReference type="EMBL" id="JH993054">
    <property type="protein sequence ID" value="EKX37832.1"/>
    <property type="molecule type" value="Genomic_DNA"/>
</dbReference>
<evidence type="ECO:0000259" key="1">
    <source>
        <dbReference type="Pfam" id="PF00085"/>
    </source>
</evidence>
<proteinExistence type="predicted"/>
<dbReference type="AlphaFoldDB" id="L1IP56"/>
<dbReference type="Proteomes" id="UP000011087">
    <property type="component" value="Unassembled WGS sequence"/>
</dbReference>
<dbReference type="HOGENOM" id="CLU_2695451_0_0_1"/>